<name>A0A0C1FTN6_9SPHI</name>
<dbReference type="EMBL" id="JSYN01000006">
    <property type="protein sequence ID" value="KIA95153.1"/>
    <property type="molecule type" value="Genomic_DNA"/>
</dbReference>
<proteinExistence type="predicted"/>
<dbReference type="RefSeq" id="WP_039473635.1">
    <property type="nucleotide sequence ID" value="NZ_JSYN01000006.1"/>
</dbReference>
<gene>
    <name evidence="3" type="ORF">OC25_07410</name>
</gene>
<dbReference type="PANTHER" id="PTHR38599:SF1">
    <property type="entry name" value="CUPIN DOMAIN PROTEIN (AFU_ORTHOLOGUE AFUA_3G13620)"/>
    <property type="match status" value="1"/>
</dbReference>
<dbReference type="InterPro" id="IPR014710">
    <property type="entry name" value="RmlC-like_jellyroll"/>
</dbReference>
<dbReference type="AlphaFoldDB" id="A0A0C1FTN6"/>
<comment type="caution">
    <text evidence="3">The sequence shown here is derived from an EMBL/GenBank/DDBJ whole genome shotgun (WGS) entry which is preliminary data.</text>
</comment>
<dbReference type="PANTHER" id="PTHR38599">
    <property type="entry name" value="CUPIN DOMAIN PROTEIN (AFU_ORTHOLOGUE AFUA_3G13620)"/>
    <property type="match status" value="1"/>
</dbReference>
<dbReference type="InterPro" id="IPR011051">
    <property type="entry name" value="RmlC_Cupin_sf"/>
</dbReference>
<evidence type="ECO:0000256" key="1">
    <source>
        <dbReference type="SAM" id="SignalP"/>
    </source>
</evidence>
<evidence type="ECO:0000259" key="2">
    <source>
        <dbReference type="Pfam" id="PF07883"/>
    </source>
</evidence>
<protein>
    <submittedName>
        <fullName evidence="3">Cupin</fullName>
    </submittedName>
</protein>
<sequence>MKKYQKIIFSSALAFALTAFITFATFAQQTGITRTNHQRHDISLPGYETIQASIAFEPGVHFGMHSHPGEEVIYVLKGTFEYQIEGEKSVRLKAGDVLFIPAGKNHQAKNVGKNKAVELATYIVEKGKTLVVMKP</sequence>
<dbReference type="CDD" id="cd02235">
    <property type="entry name" value="cupin_BLL4011-like"/>
    <property type="match status" value="1"/>
</dbReference>
<keyword evidence="1" id="KW-0732">Signal</keyword>
<organism evidence="3 4">
    <name type="scientific">Pedobacter kyungheensis</name>
    <dbReference type="NCBI Taxonomy" id="1069985"/>
    <lineage>
        <taxon>Bacteria</taxon>
        <taxon>Pseudomonadati</taxon>
        <taxon>Bacteroidota</taxon>
        <taxon>Sphingobacteriia</taxon>
        <taxon>Sphingobacteriales</taxon>
        <taxon>Sphingobacteriaceae</taxon>
        <taxon>Pedobacter</taxon>
    </lineage>
</organism>
<evidence type="ECO:0000313" key="4">
    <source>
        <dbReference type="Proteomes" id="UP000031246"/>
    </source>
</evidence>
<dbReference type="Pfam" id="PF07883">
    <property type="entry name" value="Cupin_2"/>
    <property type="match status" value="1"/>
</dbReference>
<feature type="signal peptide" evidence="1">
    <location>
        <begin position="1"/>
        <end position="27"/>
    </location>
</feature>
<dbReference type="Gene3D" id="2.60.120.10">
    <property type="entry name" value="Jelly Rolls"/>
    <property type="match status" value="1"/>
</dbReference>
<feature type="domain" description="Cupin type-2" evidence="2">
    <location>
        <begin position="55"/>
        <end position="118"/>
    </location>
</feature>
<reference evidence="3 4" key="1">
    <citation type="submission" date="2014-10" db="EMBL/GenBank/DDBJ databases">
        <title>Pedobacter Kyungheensis.</title>
        <authorList>
            <person name="Anderson B.M."/>
            <person name="Newman J.D."/>
        </authorList>
    </citation>
    <scope>NUCLEOTIDE SEQUENCE [LARGE SCALE GENOMIC DNA]</scope>
    <source>
        <strain evidence="3 4">KACC 16221</strain>
    </source>
</reference>
<accession>A0A0C1FTN6</accession>
<keyword evidence="4" id="KW-1185">Reference proteome</keyword>
<dbReference type="InterPro" id="IPR013096">
    <property type="entry name" value="Cupin_2"/>
</dbReference>
<feature type="chain" id="PRO_5002132048" evidence="1">
    <location>
        <begin position="28"/>
        <end position="135"/>
    </location>
</feature>
<evidence type="ECO:0000313" key="3">
    <source>
        <dbReference type="EMBL" id="KIA95153.1"/>
    </source>
</evidence>
<dbReference type="OrthoDB" id="2620172at2"/>
<dbReference type="SUPFAM" id="SSF51182">
    <property type="entry name" value="RmlC-like cupins"/>
    <property type="match status" value="1"/>
</dbReference>
<dbReference type="Proteomes" id="UP000031246">
    <property type="component" value="Unassembled WGS sequence"/>
</dbReference>